<name>A0ABN2W3R4_9ACTN</name>
<dbReference type="InterPro" id="IPR013097">
    <property type="entry name" value="Dabb"/>
</dbReference>
<protein>
    <recommendedName>
        <fullName evidence="1">Stress-response A/B barrel domain-containing protein</fullName>
    </recommendedName>
</protein>
<evidence type="ECO:0000259" key="1">
    <source>
        <dbReference type="PROSITE" id="PS51502"/>
    </source>
</evidence>
<proteinExistence type="predicted"/>
<organism evidence="2 3">
    <name type="scientific">Aeromicrobium halocynthiae</name>
    <dbReference type="NCBI Taxonomy" id="560557"/>
    <lineage>
        <taxon>Bacteria</taxon>
        <taxon>Bacillati</taxon>
        <taxon>Actinomycetota</taxon>
        <taxon>Actinomycetes</taxon>
        <taxon>Propionibacteriales</taxon>
        <taxon>Nocardioidaceae</taxon>
        <taxon>Aeromicrobium</taxon>
    </lineage>
</organism>
<dbReference type="Gene3D" id="3.30.70.100">
    <property type="match status" value="1"/>
</dbReference>
<gene>
    <name evidence="2" type="ORF">GCM10009821_21230</name>
</gene>
<dbReference type="RefSeq" id="WP_344328019.1">
    <property type="nucleotide sequence ID" value="NZ_BAAAPY010000007.1"/>
</dbReference>
<dbReference type="PROSITE" id="PS51502">
    <property type="entry name" value="S_R_A_B_BARREL"/>
    <property type="match status" value="1"/>
</dbReference>
<sequence>MSETPGYRHIVLFRVHDDVPGATVDHALDVLTRLCTLPGATHADVTLSEDRRKGRVIVQNVRFADRDALETFRAHPRHGEAGALMRTIADWWVGDYPEPSGTVTAPDLTK</sequence>
<dbReference type="InterPro" id="IPR011008">
    <property type="entry name" value="Dimeric_a/b-barrel"/>
</dbReference>
<comment type="caution">
    <text evidence="2">The sequence shown here is derived from an EMBL/GenBank/DDBJ whole genome shotgun (WGS) entry which is preliminary data.</text>
</comment>
<evidence type="ECO:0000313" key="2">
    <source>
        <dbReference type="EMBL" id="GAA2080574.1"/>
    </source>
</evidence>
<accession>A0ABN2W3R4</accession>
<evidence type="ECO:0000313" key="3">
    <source>
        <dbReference type="Proteomes" id="UP001501480"/>
    </source>
</evidence>
<reference evidence="2 3" key="1">
    <citation type="journal article" date="2019" name="Int. J. Syst. Evol. Microbiol.">
        <title>The Global Catalogue of Microorganisms (GCM) 10K type strain sequencing project: providing services to taxonomists for standard genome sequencing and annotation.</title>
        <authorList>
            <consortium name="The Broad Institute Genomics Platform"/>
            <consortium name="The Broad Institute Genome Sequencing Center for Infectious Disease"/>
            <person name="Wu L."/>
            <person name="Ma J."/>
        </authorList>
    </citation>
    <scope>NUCLEOTIDE SEQUENCE [LARGE SCALE GENOMIC DNA]</scope>
    <source>
        <strain evidence="2 3">JCM 15749</strain>
    </source>
</reference>
<dbReference type="Proteomes" id="UP001501480">
    <property type="component" value="Unassembled WGS sequence"/>
</dbReference>
<dbReference type="SUPFAM" id="SSF54909">
    <property type="entry name" value="Dimeric alpha+beta barrel"/>
    <property type="match status" value="1"/>
</dbReference>
<dbReference type="Pfam" id="PF07876">
    <property type="entry name" value="Dabb"/>
    <property type="match status" value="1"/>
</dbReference>
<dbReference type="EMBL" id="BAAAPY010000007">
    <property type="protein sequence ID" value="GAA2080574.1"/>
    <property type="molecule type" value="Genomic_DNA"/>
</dbReference>
<feature type="domain" description="Stress-response A/B barrel" evidence="1">
    <location>
        <begin position="7"/>
        <end position="96"/>
    </location>
</feature>
<keyword evidence="3" id="KW-1185">Reference proteome</keyword>
<dbReference type="SMART" id="SM00886">
    <property type="entry name" value="Dabb"/>
    <property type="match status" value="1"/>
</dbReference>